<reference evidence="4" key="1">
    <citation type="submission" date="2023-07" db="EMBL/GenBank/DDBJ databases">
        <title>30 novel species of actinomycetes from the DSMZ collection.</title>
        <authorList>
            <person name="Nouioui I."/>
        </authorList>
    </citation>
    <scope>NUCLEOTIDE SEQUENCE [LARGE SCALE GENOMIC DNA]</scope>
    <source>
        <strain evidence="4">DSM 41699</strain>
    </source>
</reference>
<proteinExistence type="predicted"/>
<feature type="chain" id="PRO_5045960839" evidence="1">
    <location>
        <begin position="22"/>
        <end position="168"/>
    </location>
</feature>
<dbReference type="EMBL" id="JAVREY010000011">
    <property type="protein sequence ID" value="MDT0463879.1"/>
    <property type="molecule type" value="Genomic_DNA"/>
</dbReference>
<feature type="signal peptide" evidence="1">
    <location>
        <begin position="1"/>
        <end position="21"/>
    </location>
</feature>
<name>A0ABU2TSE5_9ACTN</name>
<gene>
    <name evidence="3" type="ORF">RM764_12740</name>
</gene>
<evidence type="ECO:0000256" key="1">
    <source>
        <dbReference type="SAM" id="SignalP"/>
    </source>
</evidence>
<feature type="domain" description="DUF4232" evidence="2">
    <location>
        <begin position="38"/>
        <end position="164"/>
    </location>
</feature>
<sequence>MRTIRVSLAVTALAAALTLTACDSKSGDDGAKAADCAVAVKVGPGNAATSAGDTGNVPVTVTNRGSDKCTFKGFPGVEMTGGSSSWSVGKEQDAKPAKVTLQKGEAATFTITYVRGDGGSLSAPTRTVKISIPGAGDAKAYPWSYGEVALKTPDTPDASVSPIQVAGD</sequence>
<evidence type="ECO:0000313" key="3">
    <source>
        <dbReference type="EMBL" id="MDT0463879.1"/>
    </source>
</evidence>
<dbReference type="RefSeq" id="WP_311694827.1">
    <property type="nucleotide sequence ID" value="NZ_JAVREY010000011.1"/>
</dbReference>
<keyword evidence="1" id="KW-0732">Signal</keyword>
<organism evidence="3 4">
    <name type="scientific">Streptomyces gibsoniae</name>
    <dbReference type="NCBI Taxonomy" id="3075529"/>
    <lineage>
        <taxon>Bacteria</taxon>
        <taxon>Bacillati</taxon>
        <taxon>Actinomycetota</taxon>
        <taxon>Actinomycetes</taxon>
        <taxon>Kitasatosporales</taxon>
        <taxon>Streptomycetaceae</taxon>
        <taxon>Streptomyces</taxon>
    </lineage>
</organism>
<evidence type="ECO:0000313" key="4">
    <source>
        <dbReference type="Proteomes" id="UP001183809"/>
    </source>
</evidence>
<keyword evidence="4" id="KW-1185">Reference proteome</keyword>
<accession>A0ABU2TSE5</accession>
<comment type="caution">
    <text evidence="3">The sequence shown here is derived from an EMBL/GenBank/DDBJ whole genome shotgun (WGS) entry which is preliminary data.</text>
</comment>
<dbReference type="PROSITE" id="PS51257">
    <property type="entry name" value="PROKAR_LIPOPROTEIN"/>
    <property type="match status" value="1"/>
</dbReference>
<evidence type="ECO:0000259" key="2">
    <source>
        <dbReference type="Pfam" id="PF14016"/>
    </source>
</evidence>
<dbReference type="InterPro" id="IPR025326">
    <property type="entry name" value="DUF4232"/>
</dbReference>
<dbReference type="Proteomes" id="UP001183809">
    <property type="component" value="Unassembled WGS sequence"/>
</dbReference>
<protein>
    <submittedName>
        <fullName evidence="3">DUF4232 domain-containing protein</fullName>
    </submittedName>
</protein>
<dbReference type="Pfam" id="PF14016">
    <property type="entry name" value="DUF4232"/>
    <property type="match status" value="1"/>
</dbReference>